<dbReference type="PANTHER" id="PTHR46020">
    <property type="entry name" value="OSJNBB0059K02.9 PROTEIN"/>
    <property type="match status" value="1"/>
</dbReference>
<dbReference type="InterPro" id="IPR000782">
    <property type="entry name" value="FAS1_domain"/>
</dbReference>
<dbReference type="Gramene" id="Pp3c10_5750V3.1">
    <property type="protein sequence ID" value="Pp3c10_5750V3.1"/>
    <property type="gene ID" value="Pp3c10_5750"/>
</dbReference>
<dbReference type="PaxDb" id="3218-PP1S51_28V6.1"/>
<feature type="signal peptide" evidence="4">
    <location>
        <begin position="1"/>
        <end position="26"/>
    </location>
</feature>
<dbReference type="Gramene" id="Pp3c10_5750V3.2">
    <property type="protein sequence ID" value="Pp3c10_5750V3.2"/>
    <property type="gene ID" value="Pp3c10_5750"/>
</dbReference>
<dbReference type="InterPro" id="IPR036514">
    <property type="entry name" value="SGNH_hydro_sf"/>
</dbReference>
<dbReference type="KEGG" id="ppp:112287614"/>
<reference evidence="7" key="3">
    <citation type="submission" date="2020-12" db="UniProtKB">
        <authorList>
            <consortium name="EnsemblPlants"/>
        </authorList>
    </citation>
    <scope>IDENTIFICATION</scope>
</reference>
<keyword evidence="3" id="KW-0443">Lipid metabolism</keyword>
<dbReference type="GO" id="GO:0016788">
    <property type="term" value="F:hydrolase activity, acting on ester bonds"/>
    <property type="evidence" value="ECO:0007669"/>
    <property type="project" value="InterPro"/>
</dbReference>
<dbReference type="AlphaFoldDB" id="A0A2K1JXV7"/>
<accession>A0A2K1JXV7</accession>
<dbReference type="Gene3D" id="2.30.180.10">
    <property type="entry name" value="FAS1 domain"/>
    <property type="match status" value="1"/>
</dbReference>
<evidence type="ECO:0000256" key="1">
    <source>
        <dbReference type="ARBA" id="ARBA00008668"/>
    </source>
</evidence>
<dbReference type="RefSeq" id="XP_024386549.1">
    <property type="nucleotide sequence ID" value="XM_024530781.2"/>
</dbReference>
<organism evidence="6">
    <name type="scientific">Physcomitrium patens</name>
    <name type="common">Spreading-leaved earth moss</name>
    <name type="synonym">Physcomitrella patens</name>
    <dbReference type="NCBI Taxonomy" id="3218"/>
    <lineage>
        <taxon>Eukaryota</taxon>
        <taxon>Viridiplantae</taxon>
        <taxon>Streptophyta</taxon>
        <taxon>Embryophyta</taxon>
        <taxon>Bryophyta</taxon>
        <taxon>Bryophytina</taxon>
        <taxon>Bryopsida</taxon>
        <taxon>Funariidae</taxon>
        <taxon>Funariales</taxon>
        <taxon>Funariaceae</taxon>
        <taxon>Physcomitrium</taxon>
    </lineage>
</organism>
<reference evidence="6 8" key="1">
    <citation type="journal article" date="2008" name="Science">
        <title>The Physcomitrella genome reveals evolutionary insights into the conquest of land by plants.</title>
        <authorList>
            <person name="Rensing S."/>
            <person name="Lang D."/>
            <person name="Zimmer A."/>
            <person name="Terry A."/>
            <person name="Salamov A."/>
            <person name="Shapiro H."/>
            <person name="Nishiyama T."/>
            <person name="Perroud P.-F."/>
            <person name="Lindquist E."/>
            <person name="Kamisugi Y."/>
            <person name="Tanahashi T."/>
            <person name="Sakakibara K."/>
            <person name="Fujita T."/>
            <person name="Oishi K."/>
            <person name="Shin-I T."/>
            <person name="Kuroki Y."/>
            <person name="Toyoda A."/>
            <person name="Suzuki Y."/>
            <person name="Hashimoto A."/>
            <person name="Yamaguchi K."/>
            <person name="Sugano A."/>
            <person name="Kohara Y."/>
            <person name="Fujiyama A."/>
            <person name="Anterola A."/>
            <person name="Aoki S."/>
            <person name="Ashton N."/>
            <person name="Barbazuk W.B."/>
            <person name="Barker E."/>
            <person name="Bennetzen J."/>
            <person name="Bezanilla M."/>
            <person name="Blankenship R."/>
            <person name="Cho S.H."/>
            <person name="Dutcher S."/>
            <person name="Estelle M."/>
            <person name="Fawcett J.A."/>
            <person name="Gundlach H."/>
            <person name="Hanada K."/>
            <person name="Heyl A."/>
            <person name="Hicks K.A."/>
            <person name="Hugh J."/>
            <person name="Lohr M."/>
            <person name="Mayer K."/>
            <person name="Melkozernov A."/>
            <person name="Murata T."/>
            <person name="Nelson D."/>
            <person name="Pils B."/>
            <person name="Prigge M."/>
            <person name="Reiss B."/>
            <person name="Renner T."/>
            <person name="Rombauts S."/>
            <person name="Rushton P."/>
            <person name="Sanderfoot A."/>
            <person name="Schween G."/>
            <person name="Shiu S.-H."/>
            <person name="Stueber K."/>
            <person name="Theodoulou F.L."/>
            <person name="Tu H."/>
            <person name="Van de Peer Y."/>
            <person name="Verrier P.J."/>
            <person name="Waters E."/>
            <person name="Wood A."/>
            <person name="Yang L."/>
            <person name="Cove D."/>
            <person name="Cuming A."/>
            <person name="Hasebe M."/>
            <person name="Lucas S."/>
            <person name="Mishler D.B."/>
            <person name="Reski R."/>
            <person name="Grigoriev I."/>
            <person name="Quatrano R.S."/>
            <person name="Boore J.L."/>
        </authorList>
    </citation>
    <scope>NUCLEOTIDE SEQUENCE [LARGE SCALE GENOMIC DNA]</scope>
    <source>
        <strain evidence="7 8">cv. Gransden 2004</strain>
    </source>
</reference>
<dbReference type="SMART" id="SM00554">
    <property type="entry name" value="FAS1"/>
    <property type="match status" value="1"/>
</dbReference>
<dbReference type="EMBL" id="ABEU02000010">
    <property type="protein sequence ID" value="PNR46362.1"/>
    <property type="molecule type" value="Genomic_DNA"/>
</dbReference>
<sequence>MANMKILTVVLLGFMSSAAIFNSVDAQRTTLLFAFGDSYADVGNKPKSGPNVGKGWVYPYGITWPQPNPAGRFSDGKTSTDWIADLVGLPVYPPPYLYSAGADTSSGVNFAVGGSCVTYGNGDVTLGSQVDNFELFLRTDPYSKDALANSLTFVSVVGNDYLNFKGTTSVELFVFIERVVAGIQANLQRLYDLGLRNVMVANMFESDCLPIFTKKNGYTACTGETAPFVQIHNAFLLGAVRSINALNPGARFVVLDQFSAFNQLIATADEHGFTDGLKPCCTGTTNSTYCGDVDASGNWLYTVCKKRGRAIFWDDLHPTMWAWHYLIELFASQPNYVLLADAPTLRQWLQINDASQEPIAAPMPQPDLTRASGQIQAAFDCLLDKRNYSESLGLLQSFNLEVLLALYPSQIVTVFLPSNGAFKATDKAFIDRVFAENKVNEVGAYHVAEGYFDLNLISTMRPSYVTSVTGEQIPLTYNDQGIFVGVNSQAKVIDPNLCVLPNHMVIHGIDHVLMPYNV</sequence>
<evidence type="ECO:0000259" key="5">
    <source>
        <dbReference type="PROSITE" id="PS50213"/>
    </source>
</evidence>
<evidence type="ECO:0000256" key="4">
    <source>
        <dbReference type="SAM" id="SignalP"/>
    </source>
</evidence>
<dbReference type="GeneID" id="112287614"/>
<feature type="chain" id="PRO_5043158201" description="FAS1 domain-containing protein" evidence="4">
    <location>
        <begin position="27"/>
        <end position="518"/>
    </location>
</feature>
<dbReference type="Pfam" id="PF00657">
    <property type="entry name" value="Lipase_GDSL"/>
    <property type="match status" value="1"/>
</dbReference>
<dbReference type="Proteomes" id="UP000006727">
    <property type="component" value="Chromosome 10"/>
</dbReference>
<evidence type="ECO:0000256" key="3">
    <source>
        <dbReference type="ARBA" id="ARBA00023098"/>
    </source>
</evidence>
<feature type="domain" description="FAS1" evidence="5">
    <location>
        <begin position="375"/>
        <end position="513"/>
    </location>
</feature>
<protein>
    <recommendedName>
        <fullName evidence="5">FAS1 domain-containing protein</fullName>
    </recommendedName>
</protein>
<dbReference type="OrthoDB" id="1600564at2759"/>
<dbReference type="SMR" id="A0A2K1JXV7"/>
<dbReference type="InterPro" id="IPR001087">
    <property type="entry name" value="GDSL"/>
</dbReference>
<reference evidence="6 8" key="2">
    <citation type="journal article" date="2018" name="Plant J.">
        <title>The Physcomitrella patens chromosome-scale assembly reveals moss genome structure and evolution.</title>
        <authorList>
            <person name="Lang D."/>
            <person name="Ullrich K.K."/>
            <person name="Murat F."/>
            <person name="Fuchs J."/>
            <person name="Jenkins J."/>
            <person name="Haas F.B."/>
            <person name="Piednoel M."/>
            <person name="Gundlach H."/>
            <person name="Van Bel M."/>
            <person name="Meyberg R."/>
            <person name="Vives C."/>
            <person name="Morata J."/>
            <person name="Symeonidi A."/>
            <person name="Hiss M."/>
            <person name="Muchero W."/>
            <person name="Kamisugi Y."/>
            <person name="Saleh O."/>
            <person name="Blanc G."/>
            <person name="Decker E.L."/>
            <person name="van Gessel N."/>
            <person name="Grimwood J."/>
            <person name="Hayes R.D."/>
            <person name="Graham S.W."/>
            <person name="Gunter L.E."/>
            <person name="McDaniel S.F."/>
            <person name="Hoernstein S.N.W."/>
            <person name="Larsson A."/>
            <person name="Li F.W."/>
            <person name="Perroud P.F."/>
            <person name="Phillips J."/>
            <person name="Ranjan P."/>
            <person name="Rokshar D.S."/>
            <person name="Rothfels C.J."/>
            <person name="Schneider L."/>
            <person name="Shu S."/>
            <person name="Stevenson D.W."/>
            <person name="Thummler F."/>
            <person name="Tillich M."/>
            <person name="Villarreal Aguilar J.C."/>
            <person name="Widiez T."/>
            <person name="Wong G.K."/>
            <person name="Wymore A."/>
            <person name="Zhang Y."/>
            <person name="Zimmer A.D."/>
            <person name="Quatrano R.S."/>
            <person name="Mayer K.F.X."/>
            <person name="Goodstein D."/>
            <person name="Casacuberta J.M."/>
            <person name="Vandepoele K."/>
            <person name="Reski R."/>
            <person name="Cuming A.C."/>
            <person name="Tuskan G.A."/>
            <person name="Maumus F."/>
            <person name="Salse J."/>
            <person name="Schmutz J."/>
            <person name="Rensing S.A."/>
        </authorList>
    </citation>
    <scope>NUCLEOTIDE SEQUENCE [LARGE SCALE GENOMIC DNA]</scope>
    <source>
        <strain evidence="7 8">cv. Gransden 2004</strain>
    </source>
</reference>
<keyword evidence="8" id="KW-1185">Reference proteome</keyword>
<evidence type="ECO:0000313" key="8">
    <source>
        <dbReference type="Proteomes" id="UP000006727"/>
    </source>
</evidence>
<proteinExistence type="inferred from homology"/>
<dbReference type="PANTHER" id="PTHR46020:SF4">
    <property type="entry name" value="OS04G0650200 PROTEIN"/>
    <property type="match status" value="1"/>
</dbReference>
<dbReference type="EnsemblPlants" id="Pp3c10_5750V3.1">
    <property type="protein sequence ID" value="Pp3c10_5750V3.1"/>
    <property type="gene ID" value="Pp3c10_5750"/>
</dbReference>
<dbReference type="Gene3D" id="3.40.50.1110">
    <property type="entry name" value="SGNH hydrolase"/>
    <property type="match status" value="1"/>
</dbReference>
<keyword evidence="4" id="KW-0732">Signal</keyword>
<dbReference type="Pfam" id="PF02469">
    <property type="entry name" value="Fasciclin"/>
    <property type="match status" value="1"/>
</dbReference>
<comment type="similarity">
    <text evidence="1">Belongs to the 'GDSL' lipolytic enzyme family.</text>
</comment>
<dbReference type="InterPro" id="IPR036378">
    <property type="entry name" value="FAS1_dom_sf"/>
</dbReference>
<evidence type="ECO:0000256" key="2">
    <source>
        <dbReference type="ARBA" id="ARBA00022801"/>
    </source>
</evidence>
<keyword evidence="2" id="KW-0378">Hydrolase</keyword>
<dbReference type="STRING" id="3218.A0A2K1JXV7"/>
<evidence type="ECO:0000313" key="6">
    <source>
        <dbReference type="EMBL" id="PNR46362.1"/>
    </source>
</evidence>
<dbReference type="GO" id="GO:0006629">
    <property type="term" value="P:lipid metabolic process"/>
    <property type="evidence" value="ECO:0007669"/>
    <property type="project" value="UniProtKB-KW"/>
</dbReference>
<dbReference type="EnsemblPlants" id="Pp3c10_5750V3.2">
    <property type="protein sequence ID" value="Pp3c10_5750V3.2"/>
    <property type="gene ID" value="Pp3c10_5750"/>
</dbReference>
<evidence type="ECO:0000313" key="7">
    <source>
        <dbReference type="EnsemblPlants" id="Pp3c10_5750V3.1"/>
    </source>
</evidence>
<dbReference type="SUPFAM" id="SSF82153">
    <property type="entry name" value="FAS1 domain"/>
    <property type="match status" value="1"/>
</dbReference>
<name>A0A2K1JXV7_PHYPA</name>
<gene>
    <name evidence="7" type="primary">LOC112287614</name>
    <name evidence="6" type="ORF">PHYPA_013481</name>
</gene>
<dbReference type="PROSITE" id="PS50213">
    <property type="entry name" value="FAS1"/>
    <property type="match status" value="1"/>
</dbReference>